<feature type="domain" description="O-GlcNAc transferase C-terminal" evidence="10">
    <location>
        <begin position="566"/>
        <end position="739"/>
    </location>
</feature>
<evidence type="ECO:0000256" key="1">
    <source>
        <dbReference type="ARBA" id="ARBA00004922"/>
    </source>
</evidence>
<evidence type="ECO:0000256" key="5">
    <source>
        <dbReference type="ARBA" id="ARBA00022679"/>
    </source>
</evidence>
<dbReference type="Pfam" id="PF13432">
    <property type="entry name" value="TPR_16"/>
    <property type="match status" value="2"/>
</dbReference>
<evidence type="ECO:0000259" key="10">
    <source>
        <dbReference type="Pfam" id="PF13844"/>
    </source>
</evidence>
<dbReference type="InterPro" id="IPR011990">
    <property type="entry name" value="TPR-like_helical_dom_sf"/>
</dbReference>
<keyword evidence="6" id="KW-0677">Repeat</keyword>
<keyword evidence="5" id="KW-0808">Transferase</keyword>
<dbReference type="InterPro" id="IPR051939">
    <property type="entry name" value="Glycosyltr_41/O-GlcNAc_trsf"/>
</dbReference>
<dbReference type="Gene3D" id="3.90.550.10">
    <property type="entry name" value="Spore Coat Polysaccharide Biosynthesis Protein SpsA, Chain A"/>
    <property type="match status" value="1"/>
</dbReference>
<dbReference type="Pfam" id="PF13176">
    <property type="entry name" value="TPR_7"/>
    <property type="match status" value="1"/>
</dbReference>
<evidence type="ECO:0000256" key="6">
    <source>
        <dbReference type="ARBA" id="ARBA00022737"/>
    </source>
</evidence>
<dbReference type="Gene3D" id="3.40.50.11380">
    <property type="match status" value="1"/>
</dbReference>
<feature type="region of interest" description="Disordered" evidence="9">
    <location>
        <begin position="139"/>
        <end position="170"/>
    </location>
</feature>
<dbReference type="PROSITE" id="PS50005">
    <property type="entry name" value="TPR"/>
    <property type="match status" value="3"/>
</dbReference>
<dbReference type="EC" id="2.4.1.255" evidence="3"/>
<organism evidence="11 12">
    <name type="scientific">Paraburkholderia guartelaensis</name>
    <dbReference type="NCBI Taxonomy" id="2546446"/>
    <lineage>
        <taxon>Bacteria</taxon>
        <taxon>Pseudomonadati</taxon>
        <taxon>Pseudomonadota</taxon>
        <taxon>Betaproteobacteria</taxon>
        <taxon>Burkholderiales</taxon>
        <taxon>Burkholderiaceae</taxon>
        <taxon>Paraburkholderia</taxon>
    </lineage>
</organism>
<comment type="similarity">
    <text evidence="2">Belongs to the glycosyltransferase 41 family. O-GlcNAc transferase subfamily.</text>
</comment>
<evidence type="ECO:0000313" key="11">
    <source>
        <dbReference type="EMBL" id="MEM5452484.1"/>
    </source>
</evidence>
<evidence type="ECO:0000256" key="2">
    <source>
        <dbReference type="ARBA" id="ARBA00005386"/>
    </source>
</evidence>
<comment type="caution">
    <text evidence="11">The sequence shown here is derived from an EMBL/GenBank/DDBJ whole genome shotgun (WGS) entry which is preliminary data.</text>
</comment>
<accession>A0ABU9SN90</accession>
<dbReference type="SMART" id="SM00028">
    <property type="entry name" value="TPR"/>
    <property type="match status" value="6"/>
</dbReference>
<evidence type="ECO:0000256" key="3">
    <source>
        <dbReference type="ARBA" id="ARBA00011970"/>
    </source>
</evidence>
<keyword evidence="7 8" id="KW-0802">TPR repeat</keyword>
<name>A0ABU9SN90_9BURK</name>
<evidence type="ECO:0000256" key="4">
    <source>
        <dbReference type="ARBA" id="ARBA00022676"/>
    </source>
</evidence>
<reference evidence="11 12" key="1">
    <citation type="submission" date="2024-01" db="EMBL/GenBank/DDBJ databases">
        <title>The diversity of rhizobia nodulating Mimosa spp. in eleven states of Brazil covering several biomes is determined by host plant, location, and edaphic factors.</title>
        <authorList>
            <person name="Rouws L."/>
            <person name="Barauna A."/>
            <person name="Beukes C."/>
            <person name="De Faria S.M."/>
            <person name="Gross E."/>
            <person name="Dos Reis Junior F.B."/>
            <person name="Simon M."/>
            <person name="Maluk M."/>
            <person name="Odee D.W."/>
            <person name="Kenicer G."/>
            <person name="Young J.P.W."/>
            <person name="Reis V.M."/>
            <person name="Zilli J."/>
            <person name="James E.K."/>
        </authorList>
    </citation>
    <scope>NUCLEOTIDE SEQUENCE [LARGE SCALE GENOMIC DNA]</scope>
    <source>
        <strain evidence="11 12">JPY164</strain>
    </source>
</reference>
<dbReference type="Gene3D" id="3.40.50.2000">
    <property type="entry name" value="Glycogen Phosphorylase B"/>
    <property type="match status" value="1"/>
</dbReference>
<protein>
    <recommendedName>
        <fullName evidence="3">protein O-GlcNAc transferase</fullName>
        <ecNumber evidence="3">2.4.1.255</ecNumber>
    </recommendedName>
</protein>
<feature type="repeat" description="TPR" evidence="8">
    <location>
        <begin position="313"/>
        <end position="346"/>
    </location>
</feature>
<evidence type="ECO:0000256" key="8">
    <source>
        <dbReference type="PROSITE-ProRule" id="PRU00339"/>
    </source>
</evidence>
<gene>
    <name evidence="11" type="ORF">VSR33_34110</name>
</gene>
<dbReference type="InterPro" id="IPR029489">
    <property type="entry name" value="OGT/SEC/SPY_C"/>
</dbReference>
<dbReference type="SUPFAM" id="SSF48452">
    <property type="entry name" value="TPR-like"/>
    <property type="match status" value="1"/>
</dbReference>
<dbReference type="Gene3D" id="1.25.40.10">
    <property type="entry name" value="Tetratricopeptide repeat domain"/>
    <property type="match status" value="2"/>
</dbReference>
<feature type="repeat" description="TPR" evidence="8">
    <location>
        <begin position="279"/>
        <end position="312"/>
    </location>
</feature>
<evidence type="ECO:0000313" key="12">
    <source>
        <dbReference type="Proteomes" id="UP001390669"/>
    </source>
</evidence>
<comment type="pathway">
    <text evidence="1">Protein modification; protein glycosylation.</text>
</comment>
<evidence type="ECO:0000256" key="9">
    <source>
        <dbReference type="SAM" id="MobiDB-lite"/>
    </source>
</evidence>
<dbReference type="RefSeq" id="WP_406954066.1">
    <property type="nucleotide sequence ID" value="NZ_JAYMRW010000021.1"/>
</dbReference>
<dbReference type="InterPro" id="IPR029044">
    <property type="entry name" value="Nucleotide-diphossugar_trans"/>
</dbReference>
<evidence type="ECO:0000256" key="7">
    <source>
        <dbReference type="ARBA" id="ARBA00022803"/>
    </source>
</evidence>
<sequence length="1037" mass="114637">MTAFHTPTDITALAPQSQLGNDIQLVMEAGIEHHRKQEYSEAEALYAIVLEADSDHVDANYHMGVLYMQTDRPAEAVPHFEAVLGHTPNFAQLWVYYFNALTASSQFEAARMALDLARQCGVPGDAINTLRARLPQSGVATAPEPLPEPSPAATTEDAQKQDESGMPAVKLDPRRASLTELRQFADLFNSGKTEAALKLARRLTEQNPSHGECWTMLTHALQRAGKYAESVASAERATSLQPNSLPAQTMLADALHITRQSQRAVAHCRQALERHPESAALHRTLGAALQASGRAGEGIAQMRRAVELEPNNALELDALANALNEDGQFDEAESTFRKALALAPMQAATHSNLLFCLMHKTDLDAASAFAEFSEFGKRQEATLGAHWPQHTNDRDPLRRLRIGFVSGDLINHPVAYFFQSIVEHLARDASLLLHVYSNYVVTDAFTKRIREHAQEWREIFGMTDAAVAQKIRDDGIDILIDLSGHTGRNRLVAFAHKPAPVQVSWIGNPATTGLKSIDYYMSDRFVTPLEQFASRFTEKLVFLPALAPFKPYAQAPDVNELPALKNGYLTFGSFSRLVKIGPEVVALWARVLSEIPNSRMLIGAITSVEQMNRVARLFACEGIDVSRISFMQRKGTDGYLQQHQQVDVCLDAFPFAGSTTTMHSLWMGVPTMTLPGVSMASRGSTGWLSHLGLDEAFVACDKDDFVSKCVALANDLDALATVRRELRQHCMQSPIISASTIANAASRALRIMWQRWCDGLAPEHFEVQAQPQEAAAQPVEDQTREQPPGVKPAAGSITSIDTVTDIPGATKPIRLVCGTRRTREQFSNETALGRSLKLYAHLPNVELQLFDNNTRGLSSIYNIAIEEAKQRPAILVFIHDDVWLNDFFWTERVRESLTQFDVVGLAGNLRRVPRQPAWAFATPDLQWDERKYLSGTVGHGKGFPCNIASTFGPSGQECKLLDGLLLIADSEVLAKSGLCFDEQFKFHFYDMDFCRQAELKKLRMGTWPLSVVHESGGAFGTPGWREGYASYLGKYGE</sequence>
<feature type="domain" description="O-GlcNAc transferase C-terminal" evidence="10">
    <location>
        <begin position="350"/>
        <end position="545"/>
    </location>
</feature>
<feature type="compositionally biased region" description="Low complexity" evidence="9">
    <location>
        <begin position="770"/>
        <end position="780"/>
    </location>
</feature>
<dbReference type="PANTHER" id="PTHR44835:SF1">
    <property type="entry name" value="PROTEIN O-GLCNAC TRANSFERASE"/>
    <property type="match status" value="1"/>
</dbReference>
<feature type="repeat" description="TPR" evidence="8">
    <location>
        <begin position="57"/>
        <end position="90"/>
    </location>
</feature>
<keyword evidence="4" id="KW-0328">Glycosyltransferase</keyword>
<keyword evidence="12" id="KW-1185">Reference proteome</keyword>
<dbReference type="InterPro" id="IPR019734">
    <property type="entry name" value="TPR_rpt"/>
</dbReference>
<feature type="region of interest" description="Disordered" evidence="9">
    <location>
        <begin position="770"/>
        <end position="804"/>
    </location>
</feature>
<dbReference type="EMBL" id="JAYMRW010000021">
    <property type="protein sequence ID" value="MEM5452484.1"/>
    <property type="molecule type" value="Genomic_DNA"/>
</dbReference>
<dbReference type="Proteomes" id="UP001390669">
    <property type="component" value="Unassembled WGS sequence"/>
</dbReference>
<dbReference type="Pfam" id="PF13844">
    <property type="entry name" value="Glyco_transf_41"/>
    <property type="match status" value="2"/>
</dbReference>
<dbReference type="PANTHER" id="PTHR44835">
    <property type="entry name" value="UDP-N-ACETYLGLUCOSAMINE--PEPTIDE N-ACETYLGLUCOSAMINYLTRANSFERASE SPINDLY-RELATED"/>
    <property type="match status" value="1"/>
</dbReference>
<proteinExistence type="inferred from homology"/>
<dbReference type="SUPFAM" id="SSF53448">
    <property type="entry name" value="Nucleotide-diphospho-sugar transferases"/>
    <property type="match status" value="1"/>
</dbReference>